<dbReference type="PIRSF" id="PIRSF005096">
    <property type="entry name" value="GALM"/>
    <property type="match status" value="1"/>
</dbReference>
<dbReference type="Pfam" id="PF01263">
    <property type="entry name" value="Aldose_epim"/>
    <property type="match status" value="1"/>
</dbReference>
<dbReference type="Proteomes" id="UP001062165">
    <property type="component" value="Chromosome"/>
</dbReference>
<evidence type="ECO:0000256" key="11">
    <source>
        <dbReference type="PIRNR" id="PIRNR005096"/>
    </source>
</evidence>
<reference evidence="12" key="1">
    <citation type="submission" date="2022-10" db="EMBL/GenBank/DDBJ databases">
        <title>Comparative genomics and taxonomic characterization of three novel marine species of genus Reichenbachiella exhibiting antioxidant and polysaccharide degradation activities.</title>
        <authorList>
            <person name="Muhammad N."/>
            <person name="Lee Y.-J."/>
            <person name="Ko J."/>
            <person name="Kim S.-G."/>
        </authorList>
    </citation>
    <scope>NUCLEOTIDE SEQUENCE</scope>
    <source>
        <strain evidence="12">Wsw4-B4</strain>
    </source>
</reference>
<keyword evidence="8" id="KW-0106">Calcium</keyword>
<comment type="subunit">
    <text evidence="5">Monomer.</text>
</comment>
<comment type="catalytic activity">
    <reaction evidence="1 11">
        <text>alpha-D-glucose = beta-D-glucose</text>
        <dbReference type="Rhea" id="RHEA:10264"/>
        <dbReference type="ChEBI" id="CHEBI:15903"/>
        <dbReference type="ChEBI" id="CHEBI:17925"/>
        <dbReference type="EC" id="5.1.3.3"/>
    </reaction>
</comment>
<evidence type="ECO:0000256" key="7">
    <source>
        <dbReference type="ARBA" id="ARBA00014165"/>
    </source>
</evidence>
<dbReference type="PANTHER" id="PTHR10091:SF0">
    <property type="entry name" value="GALACTOSE MUTAROTASE"/>
    <property type="match status" value="1"/>
</dbReference>
<evidence type="ECO:0000256" key="2">
    <source>
        <dbReference type="ARBA" id="ARBA00001913"/>
    </source>
</evidence>
<dbReference type="InterPro" id="IPR008183">
    <property type="entry name" value="Aldose_1/G6P_1-epimerase"/>
</dbReference>
<evidence type="ECO:0000256" key="1">
    <source>
        <dbReference type="ARBA" id="ARBA00001614"/>
    </source>
</evidence>
<dbReference type="CDD" id="cd09019">
    <property type="entry name" value="galactose_mutarotase_like"/>
    <property type="match status" value="1"/>
</dbReference>
<accession>A0ABY6CWZ4</accession>
<evidence type="ECO:0000256" key="9">
    <source>
        <dbReference type="ARBA" id="ARBA00023235"/>
    </source>
</evidence>
<evidence type="ECO:0000313" key="13">
    <source>
        <dbReference type="Proteomes" id="UP001062165"/>
    </source>
</evidence>
<keyword evidence="13" id="KW-1185">Reference proteome</keyword>
<keyword evidence="9 11" id="KW-0413">Isomerase</keyword>
<gene>
    <name evidence="12" type="ORF">N7E81_10795</name>
</gene>
<name>A0ABY6CWZ4_9BACT</name>
<dbReference type="PROSITE" id="PS00545">
    <property type="entry name" value="ALDOSE_1_EPIMERASE"/>
    <property type="match status" value="1"/>
</dbReference>
<evidence type="ECO:0000256" key="6">
    <source>
        <dbReference type="ARBA" id="ARBA00013185"/>
    </source>
</evidence>
<dbReference type="EC" id="5.1.3.3" evidence="6 11"/>
<dbReference type="InterPro" id="IPR015443">
    <property type="entry name" value="Aldose_1-epimerase"/>
</dbReference>
<dbReference type="NCBIfam" id="NF008277">
    <property type="entry name" value="PRK11055.1"/>
    <property type="match status" value="1"/>
</dbReference>
<organism evidence="12 13">
    <name type="scientific">Reichenbachiella carrageenanivorans</name>
    <dbReference type="NCBI Taxonomy" id="2979869"/>
    <lineage>
        <taxon>Bacteria</taxon>
        <taxon>Pseudomonadati</taxon>
        <taxon>Bacteroidota</taxon>
        <taxon>Cytophagia</taxon>
        <taxon>Cytophagales</taxon>
        <taxon>Reichenbachiellaceae</taxon>
        <taxon>Reichenbachiella</taxon>
    </lineage>
</organism>
<dbReference type="InterPro" id="IPR018052">
    <property type="entry name" value="Ald1_epimerase_CS"/>
</dbReference>
<comment type="cofactor">
    <cofactor evidence="2">
        <name>Ca(2+)</name>
        <dbReference type="ChEBI" id="CHEBI:29108"/>
    </cofactor>
</comment>
<evidence type="ECO:0000256" key="3">
    <source>
        <dbReference type="ARBA" id="ARBA00005028"/>
    </source>
</evidence>
<dbReference type="EMBL" id="CP106735">
    <property type="protein sequence ID" value="UXX77854.1"/>
    <property type="molecule type" value="Genomic_DNA"/>
</dbReference>
<comment type="pathway">
    <text evidence="3 11">Carbohydrate metabolism; hexose metabolism.</text>
</comment>
<dbReference type="InterPro" id="IPR047215">
    <property type="entry name" value="Galactose_mutarotase-like"/>
</dbReference>
<evidence type="ECO:0000256" key="5">
    <source>
        <dbReference type="ARBA" id="ARBA00011245"/>
    </source>
</evidence>
<proteinExistence type="inferred from homology"/>
<keyword evidence="10 11" id="KW-0119">Carbohydrate metabolism</keyword>
<dbReference type="InterPro" id="IPR011013">
    <property type="entry name" value="Gal_mutarotase_sf_dom"/>
</dbReference>
<dbReference type="InterPro" id="IPR014718">
    <property type="entry name" value="GH-type_carb-bd"/>
</dbReference>
<evidence type="ECO:0000256" key="10">
    <source>
        <dbReference type="ARBA" id="ARBA00023277"/>
    </source>
</evidence>
<sequence>MNVEKQNFGQVEGQNIDQYVLSNKNGITVKVMTYGATITSIQVPDKNGKPGDIACGFNSIEGYLSEAYLNNAPYFGSTVGRFASRIKDGKFAVEGKEYTLDVNNGSNHLHGGVDALDKRIWTAEVTSSGVDMSIVSDHMDNGFPGLVNITVSFSINNDNELSIRYKATTDQKTPLSLTNHTYFNLSAFKHTIVGHQATILADQYLVPDETNVPVGDTASVDGDPADLRQGKKMNDALTALETGFEHYYVFDEQTSLRKVAAFSEEESGRSMQVYTTEPGMLFYSGYFTSDELKRESGEQFGRFRAFCCETHRYPNGPNIEGAPRVWTTPDVPYESRTVFKFDF</sequence>
<evidence type="ECO:0000256" key="4">
    <source>
        <dbReference type="ARBA" id="ARBA00006206"/>
    </source>
</evidence>
<dbReference type="RefSeq" id="WP_263049601.1">
    <property type="nucleotide sequence ID" value="NZ_CP106735.1"/>
</dbReference>
<protein>
    <recommendedName>
        <fullName evidence="7 11">Aldose 1-epimerase</fullName>
        <ecNumber evidence="6 11">5.1.3.3</ecNumber>
    </recommendedName>
</protein>
<evidence type="ECO:0000313" key="12">
    <source>
        <dbReference type="EMBL" id="UXX77854.1"/>
    </source>
</evidence>
<evidence type="ECO:0000256" key="8">
    <source>
        <dbReference type="ARBA" id="ARBA00022837"/>
    </source>
</evidence>
<dbReference type="Gene3D" id="2.70.98.10">
    <property type="match status" value="1"/>
</dbReference>
<comment type="similarity">
    <text evidence="4 11">Belongs to the aldose epimerase family.</text>
</comment>
<dbReference type="PANTHER" id="PTHR10091">
    <property type="entry name" value="ALDOSE-1-EPIMERASE"/>
    <property type="match status" value="1"/>
</dbReference>
<dbReference type="SUPFAM" id="SSF74650">
    <property type="entry name" value="Galactose mutarotase-like"/>
    <property type="match status" value="1"/>
</dbReference>